<accession>A0A8F5C1K1</accession>
<name>A0A8F5C1K1_9CREN</name>
<proteinExistence type="predicted"/>
<dbReference type="EMBL" id="CP077713">
    <property type="protein sequence ID" value="QXJ35373.1"/>
    <property type="molecule type" value="Genomic_DNA"/>
</dbReference>
<gene>
    <name evidence="1" type="ORF">J5U22_01920</name>
</gene>
<organism evidence="1 2">
    <name type="scientific">Saccharolobus shibatae</name>
    <dbReference type="NCBI Taxonomy" id="2286"/>
    <lineage>
        <taxon>Archaea</taxon>
        <taxon>Thermoproteota</taxon>
        <taxon>Thermoprotei</taxon>
        <taxon>Sulfolobales</taxon>
        <taxon>Sulfolobaceae</taxon>
        <taxon>Saccharolobus</taxon>
    </lineage>
</organism>
<keyword evidence="2" id="KW-1185">Reference proteome</keyword>
<protein>
    <submittedName>
        <fullName evidence="1">Uncharacterized protein</fullName>
    </submittedName>
</protein>
<sequence>MLELYNVPIDYPSKKVNILACIPLFDGVPCFMLTYSNVNSRVFEFLYLPRARNSSFYRVDFR</sequence>
<dbReference type="AlphaFoldDB" id="A0A8F5C1K1"/>
<reference evidence="1 2" key="1">
    <citation type="journal article" date="2021" name="Environ. Microbiol.">
        <title>New insights into the diversity and evolution of the archaeal mobilome from three complete genomes of Saccharolobus shibatae.</title>
        <authorList>
            <person name="Medvedeva S."/>
            <person name="Brandt D."/>
            <person name="Cvirkaite-Krupovic V."/>
            <person name="Liu Y."/>
            <person name="Severinov K."/>
            <person name="Ishino S."/>
            <person name="Ishino Y."/>
            <person name="Prangishvili D."/>
            <person name="Kalinowski J."/>
            <person name="Krupovic M."/>
        </authorList>
    </citation>
    <scope>NUCLEOTIDE SEQUENCE [LARGE SCALE GENOMIC DNA]</scope>
    <source>
        <strain evidence="1 2">S38A</strain>
    </source>
</reference>
<dbReference type="Proteomes" id="UP000694036">
    <property type="component" value="Chromosome"/>
</dbReference>
<evidence type="ECO:0000313" key="2">
    <source>
        <dbReference type="Proteomes" id="UP000694036"/>
    </source>
</evidence>
<evidence type="ECO:0000313" key="1">
    <source>
        <dbReference type="EMBL" id="QXJ35373.1"/>
    </source>
</evidence>